<protein>
    <submittedName>
        <fullName evidence="1">Uncharacterized protein</fullName>
    </submittedName>
</protein>
<name>A0A158L687_9BURK</name>
<accession>A0A158L687</accession>
<proteinExistence type="predicted"/>
<sequence>MGNFASARAERPRVVLYGTLPSDSRRLSSNRSFGGPALIAAVAYELHCNVTVRKPNH</sequence>
<gene>
    <name evidence="1" type="ORF">AWB74_08777</name>
</gene>
<dbReference type="EMBL" id="FCOM02000198">
    <property type="protein sequence ID" value="SAL88867.1"/>
    <property type="molecule type" value="Genomic_DNA"/>
</dbReference>
<dbReference type="Proteomes" id="UP000055019">
    <property type="component" value="Unassembled WGS sequence"/>
</dbReference>
<comment type="caution">
    <text evidence="1">The sequence shown here is derived from an EMBL/GenBank/DDBJ whole genome shotgun (WGS) entry which is preliminary data.</text>
</comment>
<dbReference type="AlphaFoldDB" id="A0A158L687"/>
<keyword evidence="2" id="KW-1185">Reference proteome</keyword>
<evidence type="ECO:0000313" key="1">
    <source>
        <dbReference type="EMBL" id="SAL88867.1"/>
    </source>
</evidence>
<reference evidence="1" key="1">
    <citation type="submission" date="2016-01" db="EMBL/GenBank/DDBJ databases">
        <authorList>
            <person name="Peeters C."/>
        </authorList>
    </citation>
    <scope>NUCLEOTIDE SEQUENCE [LARGE SCALE GENOMIC DNA]</scope>
    <source>
        <strain evidence="1">LMG 29317</strain>
    </source>
</reference>
<organism evidence="1 2">
    <name type="scientific">Caballeronia arvi</name>
    <dbReference type="NCBI Taxonomy" id="1777135"/>
    <lineage>
        <taxon>Bacteria</taxon>
        <taxon>Pseudomonadati</taxon>
        <taxon>Pseudomonadota</taxon>
        <taxon>Betaproteobacteria</taxon>
        <taxon>Burkholderiales</taxon>
        <taxon>Burkholderiaceae</taxon>
        <taxon>Caballeronia</taxon>
    </lineage>
</organism>
<evidence type="ECO:0000313" key="2">
    <source>
        <dbReference type="Proteomes" id="UP000055019"/>
    </source>
</evidence>